<gene>
    <name evidence="1" type="ORF">BAOM_1939</name>
</gene>
<evidence type="ECO:0000313" key="1">
    <source>
        <dbReference type="EMBL" id="AZV42548.1"/>
    </source>
</evidence>
<dbReference type="EMBL" id="CP026095">
    <property type="protein sequence ID" value="AZV42548.1"/>
    <property type="molecule type" value="Genomic_DNA"/>
</dbReference>
<name>A0A3T0KQK9_9BACI</name>
<dbReference type="OrthoDB" id="2843259at2"/>
<dbReference type="Gene3D" id="3.40.630.30">
    <property type="match status" value="1"/>
</dbReference>
<dbReference type="SUPFAM" id="SSF55729">
    <property type="entry name" value="Acyl-CoA N-acyltransferases (Nat)"/>
    <property type="match status" value="1"/>
</dbReference>
<dbReference type="PROSITE" id="PS51186">
    <property type="entry name" value="GNAT"/>
    <property type="match status" value="1"/>
</dbReference>
<dbReference type="InterPro" id="IPR016181">
    <property type="entry name" value="Acyl_CoA_acyltransferase"/>
</dbReference>
<reference evidence="1 2" key="1">
    <citation type="submission" date="2018-01" db="EMBL/GenBank/DDBJ databases">
        <title>Bacillus asahii Genome sequencing and assembly.</title>
        <authorList>
            <person name="Jiang H."/>
            <person name="Feng Y."/>
            <person name="Zhao F."/>
            <person name="Lin X."/>
        </authorList>
    </citation>
    <scope>NUCLEOTIDE SEQUENCE [LARGE SCALE GENOMIC DNA]</scope>
    <source>
        <strain evidence="1 2">OM18</strain>
    </source>
</reference>
<dbReference type="AlphaFoldDB" id="A0A3T0KQK9"/>
<organism evidence="1 2">
    <name type="scientific">Peribacillus asahii</name>
    <dbReference type="NCBI Taxonomy" id="228899"/>
    <lineage>
        <taxon>Bacteria</taxon>
        <taxon>Bacillati</taxon>
        <taxon>Bacillota</taxon>
        <taxon>Bacilli</taxon>
        <taxon>Bacillales</taxon>
        <taxon>Bacillaceae</taxon>
        <taxon>Peribacillus</taxon>
    </lineage>
</organism>
<dbReference type="Pfam" id="PF00583">
    <property type="entry name" value="Acetyltransf_1"/>
    <property type="match status" value="1"/>
</dbReference>
<protein>
    <submittedName>
        <fullName evidence="1">Acetyltransferase</fullName>
    </submittedName>
</protein>
<dbReference type="KEGG" id="pasa:BAOM_1939"/>
<dbReference type="CDD" id="cd04301">
    <property type="entry name" value="NAT_SF"/>
    <property type="match status" value="1"/>
</dbReference>
<dbReference type="Proteomes" id="UP000283095">
    <property type="component" value="Chromosome"/>
</dbReference>
<dbReference type="GO" id="GO:0016747">
    <property type="term" value="F:acyltransferase activity, transferring groups other than amino-acyl groups"/>
    <property type="evidence" value="ECO:0007669"/>
    <property type="project" value="InterPro"/>
</dbReference>
<dbReference type="RefSeq" id="WP_127760001.1">
    <property type="nucleotide sequence ID" value="NZ_CP026095.1"/>
</dbReference>
<proteinExistence type="predicted"/>
<accession>A0A3T0KQK9</accession>
<sequence length="183" mass="21515">MYKLVKSQKERDLFHQIKKSVWDEKGFDMEYGKESSDLYLIYAEDGVPGGTFEFTSYSRFTAPIMKELFNDVIQKDMRVMEIDSFAVLPQYRGKLGRQIMCLVIDYAQKNGYTHAIGISDPAVFRSFNNTYQIRTIQVKEKIWYKGAEVIPALLHLKEAYDNIEDEKFSWFTRPNEMRKGVFI</sequence>
<evidence type="ECO:0000313" key="2">
    <source>
        <dbReference type="Proteomes" id="UP000283095"/>
    </source>
</evidence>
<dbReference type="InterPro" id="IPR000182">
    <property type="entry name" value="GNAT_dom"/>
</dbReference>
<keyword evidence="1" id="KW-0808">Transferase</keyword>